<dbReference type="CDD" id="cd00093">
    <property type="entry name" value="HTH_XRE"/>
    <property type="match status" value="1"/>
</dbReference>
<keyword evidence="1" id="KW-0238">DNA-binding</keyword>
<dbReference type="Gene3D" id="1.10.260.40">
    <property type="entry name" value="lambda repressor-like DNA-binding domains"/>
    <property type="match status" value="1"/>
</dbReference>
<dbReference type="SMART" id="SM00530">
    <property type="entry name" value="HTH_XRE"/>
    <property type="match status" value="1"/>
</dbReference>
<protein>
    <submittedName>
        <fullName evidence="4">Transcriptional regulator</fullName>
    </submittedName>
</protein>
<dbReference type="InterPro" id="IPR013430">
    <property type="entry name" value="Toxin_antidote_HigA"/>
</dbReference>
<dbReference type="InterPro" id="IPR001387">
    <property type="entry name" value="Cro/C1-type_HTH"/>
</dbReference>
<keyword evidence="5" id="KW-1185">Reference proteome</keyword>
<evidence type="ECO:0000259" key="3">
    <source>
        <dbReference type="PROSITE" id="PS50943"/>
    </source>
</evidence>
<dbReference type="Pfam" id="PF01381">
    <property type="entry name" value="HTH_3"/>
    <property type="match status" value="1"/>
</dbReference>
<dbReference type="SUPFAM" id="SSF47413">
    <property type="entry name" value="lambda repressor-like DNA-binding domains"/>
    <property type="match status" value="1"/>
</dbReference>
<dbReference type="PROSITE" id="PS50943">
    <property type="entry name" value="HTH_CROC1"/>
    <property type="match status" value="1"/>
</dbReference>
<feature type="region of interest" description="Disordered" evidence="2">
    <location>
        <begin position="1"/>
        <end position="22"/>
    </location>
</feature>
<evidence type="ECO:0000256" key="1">
    <source>
        <dbReference type="ARBA" id="ARBA00023125"/>
    </source>
</evidence>
<comment type="caution">
    <text evidence="4">The sequence shown here is derived from an EMBL/GenBank/DDBJ whole genome shotgun (WGS) entry which is preliminary data.</text>
</comment>
<dbReference type="PANTHER" id="PTHR36924:SF1">
    <property type="entry name" value="ANTITOXIN HIGA-1"/>
    <property type="match status" value="1"/>
</dbReference>
<dbReference type="NCBIfam" id="TIGR02607">
    <property type="entry name" value="antidote_HigA"/>
    <property type="match status" value="1"/>
</dbReference>
<evidence type="ECO:0000256" key="2">
    <source>
        <dbReference type="SAM" id="MobiDB-lite"/>
    </source>
</evidence>
<dbReference type="EMBL" id="BMFF01000001">
    <property type="protein sequence ID" value="GGC90589.1"/>
    <property type="molecule type" value="Genomic_DNA"/>
</dbReference>
<organism evidence="4 5">
    <name type="scientific">Halopseudomonas salina</name>
    <dbReference type="NCBI Taxonomy" id="1323744"/>
    <lineage>
        <taxon>Bacteria</taxon>
        <taxon>Pseudomonadati</taxon>
        <taxon>Pseudomonadota</taxon>
        <taxon>Gammaproteobacteria</taxon>
        <taxon>Pseudomonadales</taxon>
        <taxon>Pseudomonadaceae</taxon>
        <taxon>Halopseudomonas</taxon>
    </lineage>
</organism>
<evidence type="ECO:0000313" key="5">
    <source>
        <dbReference type="Proteomes" id="UP000638188"/>
    </source>
</evidence>
<dbReference type="PANTHER" id="PTHR36924">
    <property type="entry name" value="ANTITOXIN HIGA-1"/>
    <property type="match status" value="1"/>
</dbReference>
<gene>
    <name evidence="4" type="ORF">GCM10007418_07910</name>
</gene>
<dbReference type="Proteomes" id="UP000638188">
    <property type="component" value="Unassembled WGS sequence"/>
</dbReference>
<dbReference type="InterPro" id="IPR010982">
    <property type="entry name" value="Lambda_DNA-bd_dom_sf"/>
</dbReference>
<accession>A0ABQ1P7E5</accession>
<evidence type="ECO:0000313" key="4">
    <source>
        <dbReference type="EMBL" id="GGC90589.1"/>
    </source>
</evidence>
<feature type="domain" description="HTH cro/C1-type" evidence="3">
    <location>
        <begin position="31"/>
        <end position="77"/>
    </location>
</feature>
<reference evidence="5" key="1">
    <citation type="journal article" date="2019" name="Int. J. Syst. Evol. Microbiol.">
        <title>The Global Catalogue of Microorganisms (GCM) 10K type strain sequencing project: providing services to taxonomists for standard genome sequencing and annotation.</title>
        <authorList>
            <consortium name="The Broad Institute Genomics Platform"/>
            <consortium name="The Broad Institute Genome Sequencing Center for Infectious Disease"/>
            <person name="Wu L."/>
            <person name="Ma J."/>
        </authorList>
    </citation>
    <scope>NUCLEOTIDE SEQUENCE [LARGE SCALE GENOMIC DNA]</scope>
    <source>
        <strain evidence="5">CGMCC 1.12482</strain>
    </source>
</reference>
<name>A0ABQ1P7E5_9GAMM</name>
<sequence>MTMAILNTAGMQRKPTHPGEMLREDFLPDYGLSVAGLAESLGVSRQSINELLRERRAVSPEMALRLARLFGNSPEFWLNAQRSVDLWTAAQTIKEEVDRIKPLHAA</sequence>
<proteinExistence type="predicted"/>